<proteinExistence type="predicted"/>
<feature type="region of interest" description="Disordered" evidence="1">
    <location>
        <begin position="1"/>
        <end position="102"/>
    </location>
</feature>
<organism evidence="2">
    <name type="scientific">Strombidinopsis acuminata</name>
    <dbReference type="NCBI Taxonomy" id="141414"/>
    <lineage>
        <taxon>Eukaryota</taxon>
        <taxon>Sar</taxon>
        <taxon>Alveolata</taxon>
        <taxon>Ciliophora</taxon>
        <taxon>Intramacronucleata</taxon>
        <taxon>Spirotrichea</taxon>
        <taxon>Choreotrichia</taxon>
        <taxon>Choreotrichida</taxon>
        <taxon>Strombidinopsidae</taxon>
        <taxon>Strombidinopsis</taxon>
    </lineage>
</organism>
<dbReference type="AlphaFoldDB" id="A0A7S3WXM6"/>
<reference evidence="2" key="1">
    <citation type="submission" date="2021-01" db="EMBL/GenBank/DDBJ databases">
        <authorList>
            <person name="Corre E."/>
            <person name="Pelletier E."/>
            <person name="Niang G."/>
            <person name="Scheremetjew M."/>
            <person name="Finn R."/>
            <person name="Kale V."/>
            <person name="Holt S."/>
            <person name="Cochrane G."/>
            <person name="Meng A."/>
            <person name="Brown T."/>
            <person name="Cohen L."/>
        </authorList>
    </citation>
    <scope>NUCLEOTIDE SEQUENCE</scope>
    <source>
        <strain evidence="2">SPMC142</strain>
    </source>
</reference>
<feature type="compositionally biased region" description="Basic and acidic residues" evidence="1">
    <location>
        <begin position="55"/>
        <end position="102"/>
    </location>
</feature>
<accession>A0A7S3WXM6</accession>
<name>A0A7S3WXM6_9SPIT</name>
<evidence type="ECO:0000256" key="1">
    <source>
        <dbReference type="SAM" id="MobiDB-lite"/>
    </source>
</evidence>
<gene>
    <name evidence="2" type="ORF">SACU0126_LOCUS26437</name>
</gene>
<sequence length="102" mass="11346">MVEEKPKRMEVVGIKGRQADGEAAETPTEMWAEAAERQLAEAAAGKTGEDEEEREGCKAEQDSDREQWGEIEEGEVREVGREREVGGAREKGRERGEGGERE</sequence>
<dbReference type="EMBL" id="HBIQ01082784">
    <property type="protein sequence ID" value="CAE0584708.1"/>
    <property type="molecule type" value="Transcribed_RNA"/>
</dbReference>
<feature type="compositionally biased region" description="Basic and acidic residues" evidence="1">
    <location>
        <begin position="1"/>
        <end position="10"/>
    </location>
</feature>
<protein>
    <submittedName>
        <fullName evidence="2">Uncharacterized protein</fullName>
    </submittedName>
</protein>
<evidence type="ECO:0000313" key="2">
    <source>
        <dbReference type="EMBL" id="CAE0584708.1"/>
    </source>
</evidence>